<protein>
    <recommendedName>
        <fullName evidence="5">Rab proteins geranylgeranyltransferase component A</fullName>
    </recommendedName>
</protein>
<dbReference type="InterPro" id="IPR001738">
    <property type="entry name" value="Rab_escort"/>
</dbReference>
<dbReference type="PRINTS" id="PR00893">
    <property type="entry name" value="RABESCORT"/>
</dbReference>
<dbReference type="Gene3D" id="3.30.519.10">
    <property type="entry name" value="Guanine Nucleotide Dissociation Inhibitor, domain 2"/>
    <property type="match status" value="1"/>
</dbReference>
<comment type="caution">
    <text evidence="7">The sequence shown here is derived from an EMBL/GenBank/DDBJ whole genome shotgun (WGS) entry which is preliminary data.</text>
</comment>
<dbReference type="PIRSF" id="PIRSF016550">
    <property type="entry name" value="Rab_ger_ger_transf_A_euk"/>
    <property type="match status" value="1"/>
</dbReference>
<keyword evidence="7" id="KW-0808">Transferase</keyword>
<dbReference type="AlphaFoldDB" id="A0A6A4WTC5"/>
<feature type="region of interest" description="Disordered" evidence="6">
    <location>
        <begin position="74"/>
        <end position="129"/>
    </location>
</feature>
<dbReference type="SUPFAM" id="SSF51905">
    <property type="entry name" value="FAD/NAD(P)-binding domain"/>
    <property type="match status" value="1"/>
</dbReference>
<dbReference type="InterPro" id="IPR018203">
    <property type="entry name" value="GDP_dissociation_inhibitor"/>
</dbReference>
<accession>A0A6A4WTC5</accession>
<dbReference type="EMBL" id="VIIS01000290">
    <property type="protein sequence ID" value="KAF0310796.1"/>
    <property type="molecule type" value="Genomic_DNA"/>
</dbReference>
<feature type="compositionally biased region" description="Low complexity" evidence="6">
    <location>
        <begin position="584"/>
        <end position="595"/>
    </location>
</feature>
<comment type="subcellular location">
    <subcellularLocation>
        <location evidence="1 5">Cytoplasm</location>
    </subcellularLocation>
</comment>
<keyword evidence="3 5" id="KW-0343">GTPase activation</keyword>
<dbReference type="GO" id="GO:0006886">
    <property type="term" value="P:intracellular protein transport"/>
    <property type="evidence" value="ECO:0007669"/>
    <property type="project" value="InterPro"/>
</dbReference>
<proteinExistence type="inferred from homology"/>
<dbReference type="GO" id="GO:0005968">
    <property type="term" value="C:Rab-protein geranylgeranyltransferase complex"/>
    <property type="evidence" value="ECO:0007669"/>
    <property type="project" value="UniProtKB-UniRule"/>
</dbReference>
<dbReference type="GO" id="GO:0005634">
    <property type="term" value="C:nucleus"/>
    <property type="evidence" value="ECO:0007669"/>
    <property type="project" value="TreeGrafter"/>
</dbReference>
<dbReference type="OrthoDB" id="1923006at2759"/>
<sequence>MTLCSCRHSRNTHYSGEWAVLGLTALLNWVSQHSDAGAETPPPAPAEPGTRALRHRRLVHGVVQRWAIEYVDQDTGAPAAQSSEEEGAPKESPETAEAPSASVEEPGSEDAAPASPEEPVKAQPAPRKIPEWTINRMKKLSRRFNIDLAPKVLYSRGAIVLVTDHPTTRPQVLYSRGALVELLISSSIARYAEFRSVGQLLTPLGGRLQPVPSSRADVFTTKHVSVVEKRLLMKLLSFCAELEKHPEEYAGFEEKPFSEFLKSRRLTHNLTHHVTHAIAMVTPETPTLEALRSTQKFLLSLGRYGNTPFLWPMYGSGEIPQCFCRLCAVFGGVYHLSRGVEAVTVDEDGALTGVVSDGQRFTCRRLVLEDAYRPETVEGGDGVSRAVVITDGPLYPPADDQVLLIRLPACDDHPGPVTVLQAGPAASAAPAGLYVIHLTCAARGSAEEDLAPAVARLQQLAVASQEDPDETPAPETARPIRVLYSLYFSRRCGRGANGEGLPDNVAFCSGPDDAIGFDAAVQEARDLFTAHFPGEEFLPRAPDPEEIIFFDEPNESVVTGGAQPTEAAPSGQEPGPETAEPESATGAGDPGAAPAEKAETGIEVAVETKEDKGEELKGAKEGDEEAKEAAVGDGAQIETA</sequence>
<dbReference type="GO" id="GO:0016192">
    <property type="term" value="P:vesicle-mediated transport"/>
    <property type="evidence" value="ECO:0007669"/>
    <property type="project" value="TreeGrafter"/>
</dbReference>
<comment type="function">
    <text evidence="5">Substrate-binding subunit (component A) of the Rab geranylgeranyltransferase (GGTase) complex. Binds unprenylated Rab proteins and presents the substrate peptide to the catalytic component B. The component A is thought to be regenerated by transferring its prenylated Rab back to the donor membrane.</text>
</comment>
<name>A0A6A4WTC5_AMPAM</name>
<dbReference type="PRINTS" id="PR00891">
    <property type="entry name" value="RABGDIREP"/>
</dbReference>
<dbReference type="Gene3D" id="3.50.50.60">
    <property type="entry name" value="FAD/NAD(P)-binding domain"/>
    <property type="match status" value="1"/>
</dbReference>
<dbReference type="PANTHER" id="PTHR11787:SF4">
    <property type="entry name" value="CHM, RAB ESCORT PROTEIN 1"/>
    <property type="match status" value="1"/>
</dbReference>
<feature type="compositionally biased region" description="Low complexity" evidence="6">
    <location>
        <begin position="629"/>
        <end position="640"/>
    </location>
</feature>
<dbReference type="Proteomes" id="UP000440578">
    <property type="component" value="Unassembled WGS sequence"/>
</dbReference>
<dbReference type="SUPFAM" id="SSF54373">
    <property type="entry name" value="FAD-linked reductases, C-terminal domain"/>
    <property type="match status" value="1"/>
</dbReference>
<gene>
    <name evidence="7" type="primary">Chm</name>
    <name evidence="7" type="ORF">FJT64_018340</name>
</gene>
<feature type="compositionally biased region" description="Basic and acidic residues" evidence="6">
    <location>
        <begin position="596"/>
        <end position="621"/>
    </location>
</feature>
<evidence type="ECO:0000313" key="7">
    <source>
        <dbReference type="EMBL" id="KAF0310796.1"/>
    </source>
</evidence>
<dbReference type="GO" id="GO:0007264">
    <property type="term" value="P:small GTPase-mediated signal transduction"/>
    <property type="evidence" value="ECO:0007669"/>
    <property type="project" value="UniProtKB-UniRule"/>
</dbReference>
<keyword evidence="8" id="KW-1185">Reference proteome</keyword>
<dbReference type="PANTHER" id="PTHR11787">
    <property type="entry name" value="RAB GDP-DISSOCIATION INHIBITOR"/>
    <property type="match status" value="1"/>
</dbReference>
<evidence type="ECO:0000256" key="4">
    <source>
        <dbReference type="ARBA" id="ARBA00022490"/>
    </source>
</evidence>
<dbReference type="GO" id="GO:0005092">
    <property type="term" value="F:GDP-dissociation inhibitor activity"/>
    <property type="evidence" value="ECO:0007669"/>
    <property type="project" value="InterPro"/>
</dbReference>
<comment type="similarity">
    <text evidence="2 5">Belongs to the Rab GDI family.</text>
</comment>
<dbReference type="GO" id="GO:0016740">
    <property type="term" value="F:transferase activity"/>
    <property type="evidence" value="ECO:0007669"/>
    <property type="project" value="UniProtKB-KW"/>
</dbReference>
<evidence type="ECO:0000256" key="3">
    <source>
        <dbReference type="ARBA" id="ARBA00022468"/>
    </source>
</evidence>
<keyword evidence="4 5" id="KW-0963">Cytoplasm</keyword>
<dbReference type="Pfam" id="PF00996">
    <property type="entry name" value="GDI"/>
    <property type="match status" value="1"/>
</dbReference>
<evidence type="ECO:0000256" key="5">
    <source>
        <dbReference type="PIRNR" id="PIRNR016550"/>
    </source>
</evidence>
<organism evidence="7 8">
    <name type="scientific">Amphibalanus amphitrite</name>
    <name type="common">Striped barnacle</name>
    <name type="synonym">Balanus amphitrite</name>
    <dbReference type="NCBI Taxonomy" id="1232801"/>
    <lineage>
        <taxon>Eukaryota</taxon>
        <taxon>Metazoa</taxon>
        <taxon>Ecdysozoa</taxon>
        <taxon>Arthropoda</taxon>
        <taxon>Crustacea</taxon>
        <taxon>Multicrustacea</taxon>
        <taxon>Cirripedia</taxon>
        <taxon>Thoracica</taxon>
        <taxon>Thoracicalcarea</taxon>
        <taxon>Balanomorpha</taxon>
        <taxon>Balanoidea</taxon>
        <taxon>Balanidae</taxon>
        <taxon>Amphibalaninae</taxon>
        <taxon>Amphibalanus</taxon>
    </lineage>
</organism>
<feature type="region of interest" description="Disordered" evidence="6">
    <location>
        <begin position="556"/>
        <end position="640"/>
    </location>
</feature>
<dbReference type="GO" id="GO:0005096">
    <property type="term" value="F:GTPase activator activity"/>
    <property type="evidence" value="ECO:0007669"/>
    <property type="project" value="UniProtKB-UniRule"/>
</dbReference>
<dbReference type="GO" id="GO:0005829">
    <property type="term" value="C:cytosol"/>
    <property type="evidence" value="ECO:0007669"/>
    <property type="project" value="TreeGrafter"/>
</dbReference>
<evidence type="ECO:0000313" key="8">
    <source>
        <dbReference type="Proteomes" id="UP000440578"/>
    </source>
</evidence>
<dbReference type="InterPro" id="IPR036188">
    <property type="entry name" value="FAD/NAD-bd_sf"/>
</dbReference>
<evidence type="ECO:0000256" key="1">
    <source>
        <dbReference type="ARBA" id="ARBA00004496"/>
    </source>
</evidence>
<evidence type="ECO:0000256" key="2">
    <source>
        <dbReference type="ARBA" id="ARBA00005593"/>
    </source>
</evidence>
<reference evidence="7 8" key="1">
    <citation type="submission" date="2019-07" db="EMBL/GenBank/DDBJ databases">
        <title>Draft genome assembly of a fouling barnacle, Amphibalanus amphitrite (Darwin, 1854): The first reference genome for Thecostraca.</title>
        <authorList>
            <person name="Kim W."/>
        </authorList>
    </citation>
    <scope>NUCLEOTIDE SEQUENCE [LARGE SCALE GENOMIC DNA]</scope>
    <source>
        <strain evidence="7">SNU_AA5</strain>
        <tissue evidence="7">Soma without cirri and trophi</tissue>
    </source>
</reference>
<evidence type="ECO:0000256" key="6">
    <source>
        <dbReference type="SAM" id="MobiDB-lite"/>
    </source>
</evidence>